<keyword evidence="5 9" id="KW-0697">Rotamase</keyword>
<evidence type="ECO:0000256" key="5">
    <source>
        <dbReference type="ARBA" id="ARBA00023110"/>
    </source>
</evidence>
<evidence type="ECO:0000256" key="4">
    <source>
        <dbReference type="ARBA" id="ARBA00022490"/>
    </source>
</evidence>
<evidence type="ECO:0000256" key="8">
    <source>
        <dbReference type="ARBA" id="ARBA00037071"/>
    </source>
</evidence>
<reference evidence="12 13" key="1">
    <citation type="submission" date="2019-11" db="EMBL/GenBank/DDBJ databases">
        <authorList>
            <person name="Holert J."/>
        </authorList>
    </citation>
    <scope>NUCLEOTIDE SEQUENCE [LARGE SCALE GENOMIC DNA]</scope>
    <source>
        <strain evidence="12">SB11_3</strain>
    </source>
</reference>
<comment type="similarity">
    <text evidence="3 10">Belongs to the FKBP-type PPIase family.</text>
</comment>
<evidence type="ECO:0000256" key="1">
    <source>
        <dbReference type="ARBA" id="ARBA00000971"/>
    </source>
</evidence>
<dbReference type="InterPro" id="IPR046357">
    <property type="entry name" value="PPIase_dom_sf"/>
</dbReference>
<dbReference type="Gene3D" id="3.10.50.40">
    <property type="match status" value="1"/>
</dbReference>
<evidence type="ECO:0000313" key="12">
    <source>
        <dbReference type="EMBL" id="CAA0122029.1"/>
    </source>
</evidence>
<dbReference type="EC" id="5.2.1.8" evidence="10"/>
<dbReference type="SUPFAM" id="SSF54534">
    <property type="entry name" value="FKBP-like"/>
    <property type="match status" value="1"/>
</dbReference>
<keyword evidence="7 9" id="KW-0413">Isomerase</keyword>
<accession>A0A5S9QTC6</accession>
<protein>
    <recommendedName>
        <fullName evidence="10">Peptidyl-prolyl cis-trans isomerase</fullName>
        <ecNumber evidence="10">5.2.1.8</ecNumber>
    </recommendedName>
</protein>
<gene>
    <name evidence="12" type="primary">slyD_1</name>
    <name evidence="12" type="ORF">OPDIPICF_02538</name>
</gene>
<keyword evidence="6" id="KW-0143">Chaperone</keyword>
<evidence type="ECO:0000256" key="9">
    <source>
        <dbReference type="PROSITE-ProRule" id="PRU00277"/>
    </source>
</evidence>
<organism evidence="12 13">
    <name type="scientific">BD1-7 clade bacterium</name>
    <dbReference type="NCBI Taxonomy" id="2029982"/>
    <lineage>
        <taxon>Bacteria</taxon>
        <taxon>Pseudomonadati</taxon>
        <taxon>Pseudomonadota</taxon>
        <taxon>Gammaproteobacteria</taxon>
        <taxon>Cellvibrionales</taxon>
        <taxon>Spongiibacteraceae</taxon>
        <taxon>BD1-7 clade</taxon>
    </lineage>
</organism>
<evidence type="ECO:0000259" key="11">
    <source>
        <dbReference type="PROSITE" id="PS50059"/>
    </source>
</evidence>
<dbReference type="PANTHER" id="PTHR47861">
    <property type="entry name" value="FKBP-TYPE PEPTIDYL-PROLYL CIS-TRANS ISOMERASE SLYD"/>
    <property type="match status" value="1"/>
</dbReference>
<evidence type="ECO:0000256" key="7">
    <source>
        <dbReference type="ARBA" id="ARBA00023235"/>
    </source>
</evidence>
<dbReference type="GO" id="GO:0005737">
    <property type="term" value="C:cytoplasm"/>
    <property type="evidence" value="ECO:0007669"/>
    <property type="project" value="UniProtKB-SubCell"/>
</dbReference>
<dbReference type="PANTHER" id="PTHR47861:SF3">
    <property type="entry name" value="FKBP-TYPE PEPTIDYL-PROLYL CIS-TRANS ISOMERASE SLYD"/>
    <property type="match status" value="1"/>
</dbReference>
<dbReference type="EMBL" id="CACSIO010000045">
    <property type="protein sequence ID" value="CAA0122029.1"/>
    <property type="molecule type" value="Genomic_DNA"/>
</dbReference>
<keyword evidence="13" id="KW-1185">Reference proteome</keyword>
<comment type="catalytic activity">
    <reaction evidence="1 9 10">
        <text>[protein]-peptidylproline (omega=180) = [protein]-peptidylproline (omega=0)</text>
        <dbReference type="Rhea" id="RHEA:16237"/>
        <dbReference type="Rhea" id="RHEA-COMP:10747"/>
        <dbReference type="Rhea" id="RHEA-COMP:10748"/>
        <dbReference type="ChEBI" id="CHEBI:83833"/>
        <dbReference type="ChEBI" id="CHEBI:83834"/>
        <dbReference type="EC" id="5.2.1.8"/>
    </reaction>
</comment>
<evidence type="ECO:0000256" key="2">
    <source>
        <dbReference type="ARBA" id="ARBA00004496"/>
    </source>
</evidence>
<dbReference type="Proteomes" id="UP000441399">
    <property type="component" value="Unassembled WGS sequence"/>
</dbReference>
<dbReference type="GO" id="GO:0042026">
    <property type="term" value="P:protein refolding"/>
    <property type="evidence" value="ECO:0007669"/>
    <property type="project" value="UniProtKB-ARBA"/>
</dbReference>
<evidence type="ECO:0000256" key="6">
    <source>
        <dbReference type="ARBA" id="ARBA00023186"/>
    </source>
</evidence>
<proteinExistence type="inferred from homology"/>
<comment type="subcellular location">
    <subcellularLocation>
        <location evidence="2">Cytoplasm</location>
    </subcellularLocation>
</comment>
<dbReference type="AlphaFoldDB" id="A0A5S9QTC6"/>
<keyword evidence="4" id="KW-0963">Cytoplasm</keyword>
<sequence length="155" mass="16325">MMIQKDTRVCVELTLTADSGEELAMYSAEEPASFVVGHQQILKGIEDALLGKTVGEEFELELPPELAFGEVDVTAIQTVSITAFEDVEDLTEGTQLFANTAEGQIPVTITAIDAGMVTVDANPPFAGYTVKATGKVLSVDLPSAAESVSSDKSAQ</sequence>
<feature type="domain" description="PPIase FKBP-type" evidence="11">
    <location>
        <begin position="6"/>
        <end position="70"/>
    </location>
</feature>
<dbReference type="PROSITE" id="PS50059">
    <property type="entry name" value="FKBP_PPIASE"/>
    <property type="match status" value="1"/>
</dbReference>
<evidence type="ECO:0000256" key="3">
    <source>
        <dbReference type="ARBA" id="ARBA00006577"/>
    </source>
</evidence>
<evidence type="ECO:0000313" key="13">
    <source>
        <dbReference type="Proteomes" id="UP000441399"/>
    </source>
</evidence>
<dbReference type="Pfam" id="PF00254">
    <property type="entry name" value="FKBP_C"/>
    <property type="match status" value="1"/>
</dbReference>
<dbReference type="GO" id="GO:0003755">
    <property type="term" value="F:peptidyl-prolyl cis-trans isomerase activity"/>
    <property type="evidence" value="ECO:0007669"/>
    <property type="project" value="UniProtKB-UniRule"/>
</dbReference>
<comment type="function">
    <text evidence="8">Also involved in hydrogenase metallocenter assembly, probably by participating in the nickel insertion step. This function in hydrogenase biosynthesis requires chaperone activity and the presence of the metal-binding domain, but not PPIase activity.</text>
</comment>
<name>A0A5S9QTC6_9GAMM</name>
<dbReference type="InterPro" id="IPR001179">
    <property type="entry name" value="PPIase_FKBP_dom"/>
</dbReference>
<dbReference type="OrthoDB" id="9808891at2"/>
<evidence type="ECO:0000256" key="10">
    <source>
        <dbReference type="RuleBase" id="RU003915"/>
    </source>
</evidence>